<keyword evidence="5 6" id="KW-0326">Glycosidase</keyword>
<dbReference type="SMART" id="SM00636">
    <property type="entry name" value="Glyco_18"/>
    <property type="match status" value="1"/>
</dbReference>
<sequence length="513" mass="55080">MSITSGMVAMLFVAVEFISIAKAAEPIITYPLRGCYYPNWAQYRPGVASFKPGNVDPSLCTYVLVAFGQISGNQLTTLEWNDEAAFQQLNALKASNPNLKILYSVGGWTLTSQLVSMAATPSSRATFVQSAVTQLRKYNLDGLDVDWEFPSASDAPQYSALLTELRAAFDAEGRQTGKQRLMLTAALHLLSDGGYSGSVLNKTLDIANVMTYDMYGAWSPNQVGHQAPLFKGPFGTPSALNTAQIMLDWAAAGVDKSKLAVGLPLYGRGWMSSSSQHGLGSPATGPITASTYTTESGSWPYFEICSKIASEKATKVFDTNIQAAYAYTNTWWMGYDDQQTIIAKTQWAKQNGFGGVYVWDLSTDDFMNMCGQGKNPLLTAIRDTLAGTSTQTTTQLPSSSTARTATMTTTARPISTTRTSPTTTTTRSTARPVPTTTTTKSGSSTVSGVSSVCGRDLCQKNGPGSFAVQACSPAYCDCDANGNAFYRQCGNSLVFDPVKKYCNWKSSVTGCKI</sequence>
<keyword evidence="4" id="KW-1015">Disulfide bond</keyword>
<dbReference type="GO" id="GO:0008061">
    <property type="term" value="F:chitin binding"/>
    <property type="evidence" value="ECO:0007669"/>
    <property type="project" value="UniProtKB-KW"/>
</dbReference>
<evidence type="ECO:0000256" key="7">
    <source>
        <dbReference type="SAM" id="MobiDB-lite"/>
    </source>
</evidence>
<reference evidence="11 12" key="1">
    <citation type="journal article" date="2016" name="Nat. Commun.">
        <title>Extremotolerant tardigrade genome and improved radiotolerance of human cultured cells by tardigrade-unique protein.</title>
        <authorList>
            <person name="Hashimoto T."/>
            <person name="Horikawa D.D."/>
            <person name="Saito Y."/>
            <person name="Kuwahara H."/>
            <person name="Kozuka-Hata H."/>
            <person name="Shin-I T."/>
            <person name="Minakuchi Y."/>
            <person name="Ohishi K."/>
            <person name="Motoyama A."/>
            <person name="Aizu T."/>
            <person name="Enomoto A."/>
            <person name="Kondo K."/>
            <person name="Tanaka S."/>
            <person name="Hara Y."/>
            <person name="Koshikawa S."/>
            <person name="Sagara H."/>
            <person name="Miura T."/>
            <person name="Yokobori S."/>
            <person name="Miyagawa K."/>
            <person name="Suzuki Y."/>
            <person name="Kubo T."/>
            <person name="Oyama M."/>
            <person name="Kohara Y."/>
            <person name="Fujiyama A."/>
            <person name="Arakawa K."/>
            <person name="Katayama T."/>
            <person name="Toyoda A."/>
            <person name="Kunieda T."/>
        </authorList>
    </citation>
    <scope>NUCLEOTIDE SEQUENCE [LARGE SCALE GENOMIC DNA]</scope>
    <source>
        <strain evidence="11 12">YOKOZUNA-1</strain>
    </source>
</reference>
<evidence type="ECO:0000259" key="10">
    <source>
        <dbReference type="PROSITE" id="PS51910"/>
    </source>
</evidence>
<dbReference type="InterPro" id="IPR017853">
    <property type="entry name" value="GH"/>
</dbReference>
<dbReference type="Pfam" id="PF00704">
    <property type="entry name" value="Glyco_hydro_18"/>
    <property type="match status" value="1"/>
</dbReference>
<evidence type="ECO:0000313" key="12">
    <source>
        <dbReference type="Proteomes" id="UP000186922"/>
    </source>
</evidence>
<dbReference type="InterPro" id="IPR050314">
    <property type="entry name" value="Glycosyl_Hydrlase_18"/>
</dbReference>
<dbReference type="SMART" id="SM00494">
    <property type="entry name" value="ChtBD2"/>
    <property type="match status" value="1"/>
</dbReference>
<dbReference type="STRING" id="947166.A0A1D1V5M7"/>
<dbReference type="SUPFAM" id="SSF51445">
    <property type="entry name" value="(Trans)glycosidases"/>
    <property type="match status" value="1"/>
</dbReference>
<evidence type="ECO:0000256" key="2">
    <source>
        <dbReference type="ARBA" id="ARBA00022669"/>
    </source>
</evidence>
<dbReference type="Pfam" id="PF01607">
    <property type="entry name" value="CBM_14"/>
    <property type="match status" value="1"/>
</dbReference>
<proteinExistence type="inferred from homology"/>
<dbReference type="EMBL" id="BDGG01000003">
    <property type="protein sequence ID" value="GAU96035.1"/>
    <property type="molecule type" value="Genomic_DNA"/>
</dbReference>
<evidence type="ECO:0000313" key="11">
    <source>
        <dbReference type="EMBL" id="GAU96035.1"/>
    </source>
</evidence>
<dbReference type="InterPro" id="IPR001579">
    <property type="entry name" value="Glyco_hydro_18_chit_AS"/>
</dbReference>
<dbReference type="PROSITE" id="PS51910">
    <property type="entry name" value="GH18_2"/>
    <property type="match status" value="1"/>
</dbReference>
<evidence type="ECO:0000256" key="3">
    <source>
        <dbReference type="ARBA" id="ARBA00022801"/>
    </source>
</evidence>
<evidence type="ECO:0000259" key="9">
    <source>
        <dbReference type="PROSITE" id="PS50940"/>
    </source>
</evidence>
<dbReference type="Proteomes" id="UP000186922">
    <property type="component" value="Unassembled WGS sequence"/>
</dbReference>
<comment type="similarity">
    <text evidence="1">Belongs to the glycosyl hydrolase 18 family. Chitinase class II subfamily.</text>
</comment>
<name>A0A1D1V5M7_RAMVA</name>
<dbReference type="SUPFAM" id="SSF57625">
    <property type="entry name" value="Invertebrate chitin-binding proteins"/>
    <property type="match status" value="1"/>
</dbReference>
<dbReference type="Gene3D" id="3.10.50.10">
    <property type="match status" value="1"/>
</dbReference>
<gene>
    <name evidence="11" type="primary">RvY_07538-1</name>
    <name evidence="11" type="synonym">RvY_07538.1</name>
    <name evidence="11" type="ORF">RvY_07538</name>
</gene>
<evidence type="ECO:0000256" key="8">
    <source>
        <dbReference type="SAM" id="SignalP"/>
    </source>
</evidence>
<organism evidence="11 12">
    <name type="scientific">Ramazzottius varieornatus</name>
    <name type="common">Water bear</name>
    <name type="synonym">Tardigrade</name>
    <dbReference type="NCBI Taxonomy" id="947166"/>
    <lineage>
        <taxon>Eukaryota</taxon>
        <taxon>Metazoa</taxon>
        <taxon>Ecdysozoa</taxon>
        <taxon>Tardigrada</taxon>
        <taxon>Eutardigrada</taxon>
        <taxon>Parachela</taxon>
        <taxon>Hypsibioidea</taxon>
        <taxon>Ramazzottiidae</taxon>
        <taxon>Ramazzottius</taxon>
    </lineage>
</organism>
<keyword evidence="3 6" id="KW-0378">Hydrolase</keyword>
<keyword evidence="8" id="KW-0732">Signal</keyword>
<evidence type="ECO:0000256" key="5">
    <source>
        <dbReference type="ARBA" id="ARBA00023295"/>
    </source>
</evidence>
<dbReference type="PROSITE" id="PS01095">
    <property type="entry name" value="GH18_1"/>
    <property type="match status" value="1"/>
</dbReference>
<feature type="signal peptide" evidence="8">
    <location>
        <begin position="1"/>
        <end position="23"/>
    </location>
</feature>
<feature type="chain" id="PRO_5008898047" evidence="8">
    <location>
        <begin position="24"/>
        <end position="513"/>
    </location>
</feature>
<dbReference type="InterPro" id="IPR002557">
    <property type="entry name" value="Chitin-bd_dom"/>
</dbReference>
<dbReference type="GO" id="GO:0005576">
    <property type="term" value="C:extracellular region"/>
    <property type="evidence" value="ECO:0007669"/>
    <property type="project" value="InterPro"/>
</dbReference>
<feature type="domain" description="GH18" evidence="10">
    <location>
        <begin position="31"/>
        <end position="388"/>
    </location>
</feature>
<evidence type="ECO:0000256" key="4">
    <source>
        <dbReference type="ARBA" id="ARBA00023157"/>
    </source>
</evidence>
<dbReference type="SUPFAM" id="SSF54556">
    <property type="entry name" value="Chitinase insertion domain"/>
    <property type="match status" value="1"/>
</dbReference>
<feature type="region of interest" description="Disordered" evidence="7">
    <location>
        <begin position="389"/>
        <end position="449"/>
    </location>
</feature>
<keyword evidence="12" id="KW-1185">Reference proteome</keyword>
<dbReference type="InterPro" id="IPR001223">
    <property type="entry name" value="Glyco_hydro18_cat"/>
</dbReference>
<dbReference type="Gene3D" id="3.20.20.80">
    <property type="entry name" value="Glycosidases"/>
    <property type="match status" value="1"/>
</dbReference>
<keyword evidence="2" id="KW-0147">Chitin-binding</keyword>
<dbReference type="OrthoDB" id="76388at2759"/>
<evidence type="ECO:0000256" key="6">
    <source>
        <dbReference type="RuleBase" id="RU000489"/>
    </source>
</evidence>
<comment type="caution">
    <text evidence="11">The sequence shown here is derived from an EMBL/GenBank/DDBJ whole genome shotgun (WGS) entry which is preliminary data.</text>
</comment>
<dbReference type="GO" id="GO:0004568">
    <property type="term" value="F:chitinase activity"/>
    <property type="evidence" value="ECO:0007669"/>
    <property type="project" value="TreeGrafter"/>
</dbReference>
<evidence type="ECO:0000256" key="1">
    <source>
        <dbReference type="ARBA" id="ARBA00009121"/>
    </source>
</evidence>
<accession>A0A1D1V5M7</accession>
<dbReference type="PANTHER" id="PTHR11177:SF317">
    <property type="entry name" value="CHITINASE 12-RELATED"/>
    <property type="match status" value="1"/>
</dbReference>
<dbReference type="GO" id="GO:0006032">
    <property type="term" value="P:chitin catabolic process"/>
    <property type="evidence" value="ECO:0007669"/>
    <property type="project" value="TreeGrafter"/>
</dbReference>
<feature type="domain" description="Chitin-binding type-2" evidence="9">
    <location>
        <begin position="455"/>
        <end position="513"/>
    </location>
</feature>
<dbReference type="Gene3D" id="2.170.140.10">
    <property type="entry name" value="Chitin binding domain"/>
    <property type="match status" value="1"/>
</dbReference>
<dbReference type="PANTHER" id="PTHR11177">
    <property type="entry name" value="CHITINASE"/>
    <property type="match status" value="1"/>
</dbReference>
<dbReference type="PROSITE" id="PS50940">
    <property type="entry name" value="CHIT_BIND_II"/>
    <property type="match status" value="1"/>
</dbReference>
<dbReference type="GO" id="GO:0005975">
    <property type="term" value="P:carbohydrate metabolic process"/>
    <property type="evidence" value="ECO:0007669"/>
    <property type="project" value="InterPro"/>
</dbReference>
<protein>
    <submittedName>
        <fullName evidence="11">Uncharacterized protein</fullName>
    </submittedName>
</protein>
<dbReference type="InterPro" id="IPR036508">
    <property type="entry name" value="Chitin-bd_dom_sf"/>
</dbReference>
<dbReference type="FunFam" id="3.10.50.10:FF:000001">
    <property type="entry name" value="Chitinase 3-like 1"/>
    <property type="match status" value="1"/>
</dbReference>
<dbReference type="InterPro" id="IPR011583">
    <property type="entry name" value="Chitinase_II/V-like_cat"/>
</dbReference>
<dbReference type="InterPro" id="IPR029070">
    <property type="entry name" value="Chitinase_insertion_sf"/>
</dbReference>
<dbReference type="AlphaFoldDB" id="A0A1D1V5M7"/>